<evidence type="ECO:0000256" key="2">
    <source>
        <dbReference type="ARBA" id="ARBA00023125"/>
    </source>
</evidence>
<keyword evidence="2" id="KW-0238">DNA-binding</keyword>
<dbReference type="Proteomes" id="UP000584642">
    <property type="component" value="Unassembled WGS sequence"/>
</dbReference>
<dbReference type="Gene3D" id="1.10.10.10">
    <property type="entry name" value="Winged helix-like DNA-binding domain superfamily/Winged helix DNA-binding domain"/>
    <property type="match status" value="1"/>
</dbReference>
<dbReference type="SMART" id="SM00895">
    <property type="entry name" value="FCD"/>
    <property type="match status" value="1"/>
</dbReference>
<dbReference type="PRINTS" id="PR00035">
    <property type="entry name" value="HTHGNTR"/>
</dbReference>
<protein>
    <submittedName>
        <fullName evidence="6">GntR family transcriptional regulator</fullName>
    </submittedName>
</protein>
<dbReference type="PANTHER" id="PTHR43537">
    <property type="entry name" value="TRANSCRIPTIONAL REGULATOR, GNTR FAMILY"/>
    <property type="match status" value="1"/>
</dbReference>
<evidence type="ECO:0000313" key="6">
    <source>
        <dbReference type="EMBL" id="NYZ21913.1"/>
    </source>
</evidence>
<dbReference type="EMBL" id="JABFDB010000014">
    <property type="protein sequence ID" value="NYZ21913.1"/>
    <property type="molecule type" value="Genomic_DNA"/>
</dbReference>
<gene>
    <name evidence="6" type="ORF">HND93_19540</name>
</gene>
<keyword evidence="3" id="KW-0804">Transcription</keyword>
<name>A0ABX2TCD3_9PROT</name>
<evidence type="ECO:0000256" key="3">
    <source>
        <dbReference type="ARBA" id="ARBA00023163"/>
    </source>
</evidence>
<evidence type="ECO:0000313" key="7">
    <source>
        <dbReference type="Proteomes" id="UP000584642"/>
    </source>
</evidence>
<sequence>MHRSMQPIRKPGPGMAARGARNGAVGRQARGSRADELAQRLADDIVDGRLFPGIRLEEQELAQRFKVSRTPVREALQLLAATGLVERRPNRGAVVATISGERLAEMFEVMAELEAVCARLSAGRMTTRERNALEVLHRDAAGFVRSGDRDSYEAANRQFHAALYRGSHNRELEETVLAARRRVSAFRRAQFTVLGRLAGSWAEHDVVVRAILAGDGDTAARAMRSHVLLVSEASAEVAARQPAEIP</sequence>
<proteinExistence type="predicted"/>
<dbReference type="InterPro" id="IPR011711">
    <property type="entry name" value="GntR_C"/>
</dbReference>
<dbReference type="PANTHER" id="PTHR43537:SF49">
    <property type="entry name" value="TRANSCRIPTIONAL REGULATORY PROTEIN"/>
    <property type="match status" value="1"/>
</dbReference>
<reference evidence="6 7" key="1">
    <citation type="submission" date="2020-05" db="EMBL/GenBank/DDBJ databases">
        <title>Azospirillum oleiclasticum sp. nov, a nitrogen-fixing and heavy crude oil-emulsifying bacterium isolated from the crude oil of Yumen Oilfield.</title>
        <authorList>
            <person name="Wu D."/>
            <person name="Cai M."/>
            <person name="Zhang X."/>
        </authorList>
    </citation>
    <scope>NUCLEOTIDE SEQUENCE [LARGE SCALE GENOMIC DNA]</scope>
    <source>
        <strain evidence="6 7">ROY-1-1-2</strain>
    </source>
</reference>
<evidence type="ECO:0000259" key="5">
    <source>
        <dbReference type="PROSITE" id="PS50949"/>
    </source>
</evidence>
<dbReference type="SMART" id="SM00345">
    <property type="entry name" value="HTH_GNTR"/>
    <property type="match status" value="1"/>
</dbReference>
<feature type="domain" description="HTH gntR-type" evidence="5">
    <location>
        <begin position="31"/>
        <end position="98"/>
    </location>
</feature>
<dbReference type="InterPro" id="IPR036388">
    <property type="entry name" value="WH-like_DNA-bd_sf"/>
</dbReference>
<accession>A0ABX2TCD3</accession>
<feature type="region of interest" description="Disordered" evidence="4">
    <location>
        <begin position="1"/>
        <end position="32"/>
    </location>
</feature>
<organism evidence="6 7">
    <name type="scientific">Azospirillum oleiclasticum</name>
    <dbReference type="NCBI Taxonomy" id="2735135"/>
    <lineage>
        <taxon>Bacteria</taxon>
        <taxon>Pseudomonadati</taxon>
        <taxon>Pseudomonadota</taxon>
        <taxon>Alphaproteobacteria</taxon>
        <taxon>Rhodospirillales</taxon>
        <taxon>Azospirillaceae</taxon>
        <taxon>Azospirillum</taxon>
    </lineage>
</organism>
<keyword evidence="1" id="KW-0805">Transcription regulation</keyword>
<dbReference type="SUPFAM" id="SSF48008">
    <property type="entry name" value="GntR ligand-binding domain-like"/>
    <property type="match status" value="1"/>
</dbReference>
<dbReference type="InterPro" id="IPR036390">
    <property type="entry name" value="WH_DNA-bd_sf"/>
</dbReference>
<dbReference type="Pfam" id="PF00392">
    <property type="entry name" value="GntR"/>
    <property type="match status" value="1"/>
</dbReference>
<dbReference type="InterPro" id="IPR000524">
    <property type="entry name" value="Tscrpt_reg_HTH_GntR"/>
</dbReference>
<comment type="caution">
    <text evidence="6">The sequence shown here is derived from an EMBL/GenBank/DDBJ whole genome shotgun (WGS) entry which is preliminary data.</text>
</comment>
<keyword evidence="7" id="KW-1185">Reference proteome</keyword>
<dbReference type="InterPro" id="IPR008920">
    <property type="entry name" value="TF_FadR/GntR_C"/>
</dbReference>
<dbReference type="SUPFAM" id="SSF46785">
    <property type="entry name" value="Winged helix' DNA-binding domain"/>
    <property type="match status" value="1"/>
</dbReference>
<dbReference type="Pfam" id="PF07729">
    <property type="entry name" value="FCD"/>
    <property type="match status" value="1"/>
</dbReference>
<feature type="compositionally biased region" description="Low complexity" evidence="4">
    <location>
        <begin position="9"/>
        <end position="31"/>
    </location>
</feature>
<dbReference type="Gene3D" id="1.20.120.530">
    <property type="entry name" value="GntR ligand-binding domain-like"/>
    <property type="match status" value="1"/>
</dbReference>
<evidence type="ECO:0000256" key="4">
    <source>
        <dbReference type="SAM" id="MobiDB-lite"/>
    </source>
</evidence>
<evidence type="ECO:0000256" key="1">
    <source>
        <dbReference type="ARBA" id="ARBA00023015"/>
    </source>
</evidence>
<dbReference type="CDD" id="cd07377">
    <property type="entry name" value="WHTH_GntR"/>
    <property type="match status" value="1"/>
</dbReference>
<dbReference type="PROSITE" id="PS50949">
    <property type="entry name" value="HTH_GNTR"/>
    <property type="match status" value="1"/>
</dbReference>